<keyword evidence="7" id="KW-0539">Nucleus</keyword>
<organism evidence="10 11">
    <name type="scientific">Amborella trichopoda</name>
    <dbReference type="NCBI Taxonomy" id="13333"/>
    <lineage>
        <taxon>Eukaryota</taxon>
        <taxon>Viridiplantae</taxon>
        <taxon>Streptophyta</taxon>
        <taxon>Embryophyta</taxon>
        <taxon>Tracheophyta</taxon>
        <taxon>Spermatophyta</taxon>
        <taxon>Magnoliopsida</taxon>
        <taxon>Amborellales</taxon>
        <taxon>Amborellaceae</taxon>
        <taxon>Amborella</taxon>
    </lineage>
</organism>
<dbReference type="InterPro" id="IPR052426">
    <property type="entry name" value="Plant_dev_regulator"/>
</dbReference>
<accession>W1PTZ6</accession>
<dbReference type="Proteomes" id="UP000017836">
    <property type="component" value="Unassembled WGS sequence"/>
</dbReference>
<feature type="domain" description="C2H2-type" evidence="9">
    <location>
        <begin position="16"/>
        <end position="43"/>
    </location>
</feature>
<dbReference type="EMBL" id="KI392687">
    <property type="protein sequence ID" value="ERN11533.1"/>
    <property type="molecule type" value="Genomic_DNA"/>
</dbReference>
<dbReference type="GO" id="GO:0008270">
    <property type="term" value="F:zinc ion binding"/>
    <property type="evidence" value="ECO:0007669"/>
    <property type="project" value="UniProtKB-KW"/>
</dbReference>
<dbReference type="Gene3D" id="3.30.160.60">
    <property type="entry name" value="Classic Zinc Finger"/>
    <property type="match status" value="1"/>
</dbReference>
<dbReference type="PANTHER" id="PTHR45801">
    <property type="entry name" value="OS07G0101800 PROTEIN"/>
    <property type="match status" value="1"/>
</dbReference>
<keyword evidence="6" id="KW-0804">Transcription</keyword>
<evidence type="ECO:0000256" key="1">
    <source>
        <dbReference type="ARBA" id="ARBA00004123"/>
    </source>
</evidence>
<evidence type="ECO:0000256" key="4">
    <source>
        <dbReference type="ARBA" id="ARBA00022833"/>
    </source>
</evidence>
<comment type="subcellular location">
    <subcellularLocation>
        <location evidence="1">Nucleus</location>
    </subcellularLocation>
</comment>
<name>W1PTZ6_AMBTC</name>
<keyword evidence="4" id="KW-0862">Zinc</keyword>
<keyword evidence="11" id="KW-1185">Reference proteome</keyword>
<gene>
    <name evidence="10" type="ORF">AMTR_s00022p00139230</name>
</gene>
<dbReference type="AlphaFoldDB" id="W1PTZ6"/>
<evidence type="ECO:0000256" key="7">
    <source>
        <dbReference type="ARBA" id="ARBA00023242"/>
    </source>
</evidence>
<dbReference type="Gramene" id="ERN11533">
    <property type="protein sequence ID" value="ERN11533"/>
    <property type="gene ID" value="AMTR_s00022p00139230"/>
</dbReference>
<evidence type="ECO:0000256" key="8">
    <source>
        <dbReference type="PROSITE-ProRule" id="PRU00042"/>
    </source>
</evidence>
<dbReference type="PROSITE" id="PS50157">
    <property type="entry name" value="ZINC_FINGER_C2H2_2"/>
    <property type="match status" value="1"/>
</dbReference>
<evidence type="ECO:0000256" key="3">
    <source>
        <dbReference type="ARBA" id="ARBA00022771"/>
    </source>
</evidence>
<dbReference type="InterPro" id="IPR013087">
    <property type="entry name" value="Znf_C2H2_type"/>
</dbReference>
<dbReference type="PANTHER" id="PTHR45801:SF107">
    <property type="entry name" value="TRANSCRIPTIONAL REGULATOR SUPERMAN-LIKE"/>
    <property type="match status" value="1"/>
</dbReference>
<evidence type="ECO:0000256" key="6">
    <source>
        <dbReference type="ARBA" id="ARBA00023163"/>
    </source>
</evidence>
<evidence type="ECO:0000256" key="5">
    <source>
        <dbReference type="ARBA" id="ARBA00023015"/>
    </source>
</evidence>
<dbReference type="PROSITE" id="PS00028">
    <property type="entry name" value="ZINC_FINGER_C2H2_1"/>
    <property type="match status" value="1"/>
</dbReference>
<keyword evidence="5" id="KW-0805">Transcription regulation</keyword>
<dbReference type="SUPFAM" id="SSF57667">
    <property type="entry name" value="beta-beta-alpha zinc fingers"/>
    <property type="match status" value="1"/>
</dbReference>
<protein>
    <recommendedName>
        <fullName evidence="9">C2H2-type domain-containing protein</fullName>
    </recommendedName>
</protein>
<reference evidence="11" key="1">
    <citation type="journal article" date="2013" name="Science">
        <title>The Amborella genome and the evolution of flowering plants.</title>
        <authorList>
            <consortium name="Amborella Genome Project"/>
        </authorList>
    </citation>
    <scope>NUCLEOTIDE SEQUENCE [LARGE SCALE GENOMIC DNA]</scope>
</reference>
<evidence type="ECO:0000259" key="9">
    <source>
        <dbReference type="PROSITE" id="PS50157"/>
    </source>
</evidence>
<dbReference type="HOGENOM" id="CLU_157513_0_0_1"/>
<keyword evidence="3 8" id="KW-0863">Zinc-finger</keyword>
<dbReference type="InterPro" id="IPR036236">
    <property type="entry name" value="Znf_C2H2_sf"/>
</dbReference>
<dbReference type="GO" id="GO:0005634">
    <property type="term" value="C:nucleus"/>
    <property type="evidence" value="ECO:0007669"/>
    <property type="project" value="UniProtKB-SubCell"/>
</dbReference>
<evidence type="ECO:0000313" key="10">
    <source>
        <dbReference type="EMBL" id="ERN11533.1"/>
    </source>
</evidence>
<proteinExistence type="predicted"/>
<keyword evidence="2" id="KW-0479">Metal-binding</keyword>
<evidence type="ECO:0000256" key="2">
    <source>
        <dbReference type="ARBA" id="ARBA00022723"/>
    </source>
</evidence>
<sequence length="129" mass="14248">MDGVVKAGKTRPRRSFKCLFCGRRFITAQALGGHMNLHRRDRARLCNSVGRQFSGGPSTFLHQVPSISRKFTFMNPISGQNSCNSIPYQKPITFTSDVDIGLTDTSLGIEAAITEDSTVEELDLELRLG</sequence>
<evidence type="ECO:0000313" key="11">
    <source>
        <dbReference type="Proteomes" id="UP000017836"/>
    </source>
</evidence>